<dbReference type="AlphaFoldDB" id="A0A4Y8ZS87"/>
<dbReference type="Pfam" id="PF07238">
    <property type="entry name" value="PilZ"/>
    <property type="match status" value="1"/>
</dbReference>
<evidence type="ECO:0000313" key="2">
    <source>
        <dbReference type="EMBL" id="TFI57985.1"/>
    </source>
</evidence>
<proteinExistence type="predicted"/>
<name>A0A4Y8ZS87_9SPHN</name>
<reference evidence="2 3" key="1">
    <citation type="submission" date="2019-03" db="EMBL/GenBank/DDBJ databases">
        <title>Genome sequence of Sphingomonas sp. 17J27-24.</title>
        <authorList>
            <person name="Kim M."/>
            <person name="Maeng S."/>
            <person name="Sathiyaraj S."/>
        </authorList>
    </citation>
    <scope>NUCLEOTIDE SEQUENCE [LARGE SCALE GENOMIC DNA]</scope>
    <source>
        <strain evidence="2 3">17J27-24</strain>
    </source>
</reference>
<evidence type="ECO:0000313" key="3">
    <source>
        <dbReference type="Proteomes" id="UP000298213"/>
    </source>
</evidence>
<dbReference type="EMBL" id="SPDV01000021">
    <property type="protein sequence ID" value="TFI57985.1"/>
    <property type="molecule type" value="Genomic_DNA"/>
</dbReference>
<accession>A0A4Y8ZS87</accession>
<comment type="caution">
    <text evidence="2">The sequence shown here is derived from an EMBL/GenBank/DDBJ whole genome shotgun (WGS) entry which is preliminary data.</text>
</comment>
<feature type="domain" description="PilZ" evidence="1">
    <location>
        <begin position="22"/>
        <end position="100"/>
    </location>
</feature>
<organism evidence="2 3">
    <name type="scientific">Sphingomonas parva</name>
    <dbReference type="NCBI Taxonomy" id="2555898"/>
    <lineage>
        <taxon>Bacteria</taxon>
        <taxon>Pseudomonadati</taxon>
        <taxon>Pseudomonadota</taxon>
        <taxon>Alphaproteobacteria</taxon>
        <taxon>Sphingomonadales</taxon>
        <taxon>Sphingomonadaceae</taxon>
        <taxon>Sphingomonas</taxon>
    </lineage>
</organism>
<protein>
    <submittedName>
        <fullName evidence="2">PilZ domain-containing protein</fullName>
    </submittedName>
</protein>
<dbReference type="RefSeq" id="WP_135087218.1">
    <property type="nucleotide sequence ID" value="NZ_SPDV01000021.1"/>
</dbReference>
<dbReference type="GO" id="GO:0035438">
    <property type="term" value="F:cyclic-di-GMP binding"/>
    <property type="evidence" value="ECO:0007669"/>
    <property type="project" value="InterPro"/>
</dbReference>
<dbReference type="Proteomes" id="UP000298213">
    <property type="component" value="Unassembled WGS sequence"/>
</dbReference>
<dbReference type="SUPFAM" id="SSF141371">
    <property type="entry name" value="PilZ domain-like"/>
    <property type="match status" value="1"/>
</dbReference>
<dbReference type="InterPro" id="IPR009875">
    <property type="entry name" value="PilZ_domain"/>
</dbReference>
<keyword evidence="3" id="KW-1185">Reference proteome</keyword>
<evidence type="ECO:0000259" key="1">
    <source>
        <dbReference type="Pfam" id="PF07238"/>
    </source>
</evidence>
<sequence length="111" mass="11701">MRYGSFRKSTKSFETPPTEVARSARVDLSVVSAIEVNGQRVNVQVSDFSGQGVGGRCAMPLPIGAEGSISLPRLGTVPIQIRWAFGGRFGARFAEGVDADALLPAPVIPAE</sequence>
<gene>
    <name evidence="2" type="ORF">E2493_12375</name>
</gene>